<protein>
    <recommendedName>
        <fullName evidence="4">Secreted protein</fullName>
    </recommendedName>
</protein>
<evidence type="ECO:0000313" key="3">
    <source>
        <dbReference type="Proteomes" id="UP001562357"/>
    </source>
</evidence>
<evidence type="ECO:0000256" key="1">
    <source>
        <dbReference type="SAM" id="SignalP"/>
    </source>
</evidence>
<sequence length="112" mass="11919">MMKFKLLALAFAATCLAGKSACPGSGRQVAAKSSCPGSGRCCRCMKLNKFDNGQTACVADQAGADDWGDDGNGIYFCKMKISQFDISELCNGNRYACASDLGPDRGYNCWDC</sequence>
<dbReference type="Proteomes" id="UP001562357">
    <property type="component" value="Unassembled WGS sequence"/>
</dbReference>
<proteinExistence type="predicted"/>
<organism evidence="2 3">
    <name type="scientific">Epichloe bromicola</name>
    <dbReference type="NCBI Taxonomy" id="79588"/>
    <lineage>
        <taxon>Eukaryota</taxon>
        <taxon>Fungi</taxon>
        <taxon>Dikarya</taxon>
        <taxon>Ascomycota</taxon>
        <taxon>Pezizomycotina</taxon>
        <taxon>Sordariomycetes</taxon>
        <taxon>Hypocreomycetidae</taxon>
        <taxon>Hypocreales</taxon>
        <taxon>Clavicipitaceae</taxon>
        <taxon>Epichloe</taxon>
    </lineage>
</organism>
<dbReference type="EMBL" id="BAAFGZ010000016">
    <property type="protein sequence ID" value="GAB0132370.1"/>
    <property type="molecule type" value="Genomic_DNA"/>
</dbReference>
<feature type="signal peptide" evidence="1">
    <location>
        <begin position="1"/>
        <end position="17"/>
    </location>
</feature>
<feature type="chain" id="PRO_5046612113" description="Secreted protein" evidence="1">
    <location>
        <begin position="18"/>
        <end position="112"/>
    </location>
</feature>
<keyword evidence="1" id="KW-0732">Signal</keyword>
<name>A0ABQ0CFZ6_9HYPO</name>
<comment type="caution">
    <text evidence="2">The sequence shown here is derived from an EMBL/GenBank/DDBJ whole genome shotgun (WGS) entry which is preliminary data.</text>
</comment>
<evidence type="ECO:0008006" key="4">
    <source>
        <dbReference type="Google" id="ProtNLM"/>
    </source>
</evidence>
<keyword evidence="3" id="KW-1185">Reference proteome</keyword>
<evidence type="ECO:0000313" key="2">
    <source>
        <dbReference type="EMBL" id="GAB0132370.1"/>
    </source>
</evidence>
<accession>A0ABQ0CFZ6</accession>
<reference evidence="3" key="1">
    <citation type="submission" date="2024-06" db="EMBL/GenBank/DDBJ databases">
        <title>Draft Genome Sequences of Epichloe bromicola Strains Isolated from Elymus ciliaris.</title>
        <authorList>
            <consortium name="Epichloe bromicola genome sequencing consortium"/>
            <person name="Miura A."/>
            <person name="Imano S."/>
            <person name="Ashida A."/>
            <person name="Sato I."/>
            <person name="Chiba S."/>
            <person name="Tanaka A."/>
            <person name="Camagna M."/>
            <person name="Takemoto D."/>
        </authorList>
    </citation>
    <scope>NUCLEOTIDE SEQUENCE [LARGE SCALE GENOMIC DNA]</scope>
    <source>
        <strain evidence="3">DP</strain>
    </source>
</reference>
<gene>
    <name evidence="2" type="primary">g810</name>
    <name evidence="2" type="ORF">EsDP_00000810</name>
</gene>